<organism evidence="3 4">
    <name type="scientific">Sulfurimonas paralvinellae</name>
    <dbReference type="NCBI Taxonomy" id="317658"/>
    <lineage>
        <taxon>Bacteria</taxon>
        <taxon>Pseudomonadati</taxon>
        <taxon>Campylobacterota</taxon>
        <taxon>Epsilonproteobacteria</taxon>
        <taxon>Campylobacterales</taxon>
        <taxon>Sulfurimonadaceae</taxon>
        <taxon>Sulfurimonas</taxon>
    </lineage>
</organism>
<keyword evidence="1" id="KW-1133">Transmembrane helix</keyword>
<dbReference type="PROSITE" id="PS50887">
    <property type="entry name" value="GGDEF"/>
    <property type="match status" value="1"/>
</dbReference>
<dbReference type="GO" id="GO:0003824">
    <property type="term" value="F:catalytic activity"/>
    <property type="evidence" value="ECO:0007669"/>
    <property type="project" value="UniProtKB-ARBA"/>
</dbReference>
<dbReference type="InterPro" id="IPR052163">
    <property type="entry name" value="DGC-Regulatory_Protein"/>
</dbReference>
<evidence type="ECO:0000313" key="4">
    <source>
        <dbReference type="Proteomes" id="UP000593580"/>
    </source>
</evidence>
<accession>A0A7M1B8N4</accession>
<evidence type="ECO:0000313" key="3">
    <source>
        <dbReference type="EMBL" id="QOP46080.1"/>
    </source>
</evidence>
<feature type="domain" description="GGDEF" evidence="2">
    <location>
        <begin position="472"/>
        <end position="606"/>
    </location>
</feature>
<name>A0A7M1B8N4_9BACT</name>
<keyword evidence="1" id="KW-0472">Membrane</keyword>
<gene>
    <name evidence="3" type="ORF">FM071_07155</name>
</gene>
<dbReference type="PANTHER" id="PTHR46663:SF2">
    <property type="entry name" value="GGDEF DOMAIN-CONTAINING PROTEIN"/>
    <property type="match status" value="1"/>
</dbReference>
<evidence type="ECO:0000256" key="1">
    <source>
        <dbReference type="SAM" id="Phobius"/>
    </source>
</evidence>
<dbReference type="Pfam" id="PF00990">
    <property type="entry name" value="GGDEF"/>
    <property type="match status" value="1"/>
</dbReference>
<proteinExistence type="predicted"/>
<reference evidence="3 4" key="1">
    <citation type="submission" date="2019-07" db="EMBL/GenBank/DDBJ databases">
        <title>Sulfurimonas paralvinellae sp. nov., a novel mesophilic, hydrogen- and sulfur-oxidizing chemolithoautotroph within the Epsilonproteo- bacteria isolated from a deep-sea hydrothermal vent polychaete nest, reclassification of Thiomicrospira denitrificans as Sulfurimonas denitrificans comb. nov. and emended description of the genus Sulfurimonas.</title>
        <authorList>
            <person name="Wang S."/>
            <person name="Jiang L."/>
            <person name="Shao Z."/>
        </authorList>
    </citation>
    <scope>NUCLEOTIDE SEQUENCE [LARGE SCALE GENOMIC DNA]</scope>
    <source>
        <strain evidence="3 4">GO25</strain>
    </source>
</reference>
<feature type="transmembrane region" description="Helical" evidence="1">
    <location>
        <begin position="6"/>
        <end position="28"/>
    </location>
</feature>
<sequence length="615" mass="69763">MNSKIKLLLIVALMLVGLGIATIVNISLNFREYSIKSATEKATATASIVKDGLTAHMVNGIMDKRDYFLNQIYTNHSDIKALWIIRSDKVKKQFGEGFKNETIRDVLDKDVLRTGKTVQTIQENAQGITLRISIPYNATSTGTPNCLNCHNVKDGDTLGAVSMEFDITHMRNDGMLTILKILGINLIFIIIALFLINYYVSPYMTLFTNMQTGIKKAYRGDFTHIFETKVEGDAKTITQQLNTLFRKMQETFGDIKHNLATFIPQGCVSSNDPLYEAKTIINELSDIYKFKKTIELDDSKELVYKRIVDTLKYKFSFKHFALYEVNIQKNSRELIYISEGKSICASEVDSDAMLCRSYRTKSDIISTEFINLCQECSCENLEYVCIPFDINDEYALIISITSKEETDIAKINKDIPSIKNYLEAAKPVIESRILTDKLRETSLTDPMTGLYNRRFLEQYIDKFVKQAQRTEETYAVLMLDIDFFKKVNDTYGHDIGDAVITQLGKVIRESVREADLAIRYGGEEFVILLHNASKEGALRVAKVISEGFAALNFDVGNDKSIQKTLSIGISLFPEDCDSIWQCIKLADTALYVAKTTGRNKIIEYQPEMSQNDNLR</sequence>
<dbReference type="Proteomes" id="UP000593580">
    <property type="component" value="Chromosome"/>
</dbReference>
<dbReference type="CDD" id="cd01949">
    <property type="entry name" value="GGDEF"/>
    <property type="match status" value="1"/>
</dbReference>
<dbReference type="Gene3D" id="3.30.70.270">
    <property type="match status" value="1"/>
</dbReference>
<dbReference type="EMBL" id="CP041406">
    <property type="protein sequence ID" value="QOP46080.1"/>
    <property type="molecule type" value="Genomic_DNA"/>
</dbReference>
<dbReference type="NCBIfam" id="TIGR00254">
    <property type="entry name" value="GGDEF"/>
    <property type="match status" value="1"/>
</dbReference>
<dbReference type="Gene3D" id="3.30.450.290">
    <property type="match status" value="1"/>
</dbReference>
<dbReference type="InterPro" id="IPR029787">
    <property type="entry name" value="Nucleotide_cyclase"/>
</dbReference>
<keyword evidence="4" id="KW-1185">Reference proteome</keyword>
<dbReference type="RefSeq" id="WP_193110206.1">
    <property type="nucleotide sequence ID" value="NZ_CP041406.1"/>
</dbReference>
<dbReference type="InterPro" id="IPR000160">
    <property type="entry name" value="GGDEF_dom"/>
</dbReference>
<dbReference type="InterPro" id="IPR043128">
    <property type="entry name" value="Rev_trsase/Diguanyl_cyclase"/>
</dbReference>
<dbReference type="FunFam" id="3.30.70.270:FF:000001">
    <property type="entry name" value="Diguanylate cyclase domain protein"/>
    <property type="match status" value="1"/>
</dbReference>
<dbReference type="SMART" id="SM00267">
    <property type="entry name" value="GGDEF"/>
    <property type="match status" value="1"/>
</dbReference>
<evidence type="ECO:0000259" key="2">
    <source>
        <dbReference type="PROSITE" id="PS50887"/>
    </source>
</evidence>
<protein>
    <submittedName>
        <fullName evidence="3">GGDEF domain-containing protein</fullName>
    </submittedName>
</protein>
<keyword evidence="1" id="KW-0812">Transmembrane</keyword>
<dbReference type="KEGG" id="spal:FM071_07155"/>
<dbReference type="AlphaFoldDB" id="A0A7M1B8N4"/>
<dbReference type="PANTHER" id="PTHR46663">
    <property type="entry name" value="DIGUANYLATE CYCLASE DGCT-RELATED"/>
    <property type="match status" value="1"/>
</dbReference>
<feature type="transmembrane region" description="Helical" evidence="1">
    <location>
        <begin position="178"/>
        <end position="200"/>
    </location>
</feature>
<dbReference type="SUPFAM" id="SSF55073">
    <property type="entry name" value="Nucleotide cyclase"/>
    <property type="match status" value="1"/>
</dbReference>